<dbReference type="AlphaFoldDB" id="F0W193"/>
<reference evidence="1" key="2">
    <citation type="submission" date="2011-02" db="EMBL/GenBank/DDBJ databases">
        <authorList>
            <person name="MacLean D."/>
        </authorList>
    </citation>
    <scope>NUCLEOTIDE SEQUENCE</scope>
</reference>
<dbReference type="GO" id="GO:0016799">
    <property type="term" value="F:hydrolase activity, hydrolyzing N-glycosyl compounds"/>
    <property type="evidence" value="ECO:0007669"/>
    <property type="project" value="InterPro"/>
</dbReference>
<dbReference type="EMBL" id="FR824051">
    <property type="protein sequence ID" value="CCA14820.1"/>
    <property type="molecule type" value="Genomic_DNA"/>
</dbReference>
<accession>F0W193</accession>
<evidence type="ECO:0000313" key="1">
    <source>
        <dbReference type="EMBL" id="CCA14820.1"/>
    </source>
</evidence>
<dbReference type="InterPro" id="IPR036452">
    <property type="entry name" value="Ribo_hydro-like"/>
</dbReference>
<organism evidence="1">
    <name type="scientific">Albugo laibachii Nc14</name>
    <dbReference type="NCBI Taxonomy" id="890382"/>
    <lineage>
        <taxon>Eukaryota</taxon>
        <taxon>Sar</taxon>
        <taxon>Stramenopiles</taxon>
        <taxon>Oomycota</taxon>
        <taxon>Peronosporomycetes</taxon>
        <taxon>Albuginales</taxon>
        <taxon>Albuginaceae</taxon>
        <taxon>Albugo</taxon>
    </lineage>
</organism>
<protein>
    <submittedName>
        <fullName evidence="1">AlNc14C6G862 protein</fullName>
    </submittedName>
</protein>
<proteinExistence type="predicted"/>
<name>F0W193_9STRA</name>
<gene>
    <name evidence="1" type="primary">AlNc14C6G862</name>
    <name evidence="1" type="ORF">ALNC14_009630</name>
</gene>
<reference evidence="1" key="1">
    <citation type="journal article" date="2011" name="PLoS Biol.">
        <title>Gene gain and loss during evolution of obligate parasitism in the white rust pathogen of Arabidopsis thaliana.</title>
        <authorList>
            <person name="Kemen E."/>
            <person name="Gardiner A."/>
            <person name="Schultz-Larsen T."/>
            <person name="Kemen A.C."/>
            <person name="Balmuth A.L."/>
            <person name="Robert-Seilaniantz A."/>
            <person name="Bailey K."/>
            <person name="Holub E."/>
            <person name="Studholme D.J."/>
            <person name="Maclean D."/>
            <person name="Jones J.D."/>
        </authorList>
    </citation>
    <scope>NUCLEOTIDE SEQUENCE</scope>
</reference>
<sequence>MPSSITTKQGNMDLIRFQLVYIWALCQSPISLGGTSNELSLAYDADIDQSIRTSESSIPASTRATLDPIFVVDVAICIWITYADSNDLLAMTTVAKSSKLQERCPCGLHSGIVHPNSVETKQVSKIFSHCKIVLIYDGANTICLHKQPAEVKQWHEIRILITPPCTDLALAIRQSNQKALSKIDKIYWSGGFDSIQISDGFGSISTHYVAKVSVSWYEDLYATKEILRNKQLKEKILICPASSHVYVGGMNKLNFPRLFEKLKILYDSGVEEIVNLLEFKDSLDVKIGKSPIRSHEELSASIKDVRFCANGLVAAIVMLYDEMPFSKDTSHFLLGTPEQ</sequence>
<dbReference type="HOGENOM" id="CLU_724452_0_0_1"/>
<dbReference type="SUPFAM" id="SSF53590">
    <property type="entry name" value="Nucleoside hydrolase"/>
    <property type="match status" value="1"/>
</dbReference>